<proteinExistence type="predicted"/>
<evidence type="ECO:0000313" key="13">
    <source>
        <dbReference type="EMBL" id="AZG16785.1"/>
    </source>
</evidence>
<evidence type="ECO:0000256" key="4">
    <source>
        <dbReference type="ARBA" id="ARBA00022452"/>
    </source>
</evidence>
<feature type="domain" description="Porin" evidence="12">
    <location>
        <begin position="9"/>
        <end position="321"/>
    </location>
</feature>
<protein>
    <submittedName>
        <fullName evidence="13">Porin</fullName>
    </submittedName>
</protein>
<keyword evidence="6 11" id="KW-0732">Signal</keyword>
<evidence type="ECO:0000256" key="9">
    <source>
        <dbReference type="ARBA" id="ARBA00023136"/>
    </source>
</evidence>
<sequence>MKKREMWMAAAVSGLFAGGAFAQTSVTLYGVADVGVEFVNHAGAGDNTAVRMQSGNLSGSRWGLRGTENLGGGLSAVFALESGFNIDDGRSGQGNRLFGRQAWVGLSSTYGTLSLGRHNTPMYDFGVQYDPMGISTRYSIGVQDPSFQSRADNSVKYAGKFGPIAAKLMYSTGYDGAAGVNGEVPGNYKVGREFGGSLAYESGALAVAVVYDELRGNTVATGDDKTRKVAVAANYKIGPVKPYLGYRYARFMTAPASQTANLYWAGAQWDITPAWSLTGAAYYQDFRNSGADPWLFVVSADYAFSKRTDAYLNLAYTRNKDGSDLGTGGFGTTLPGKNQTGVLVGVRHKF</sequence>
<dbReference type="OrthoDB" id="8952625at2"/>
<dbReference type="KEGG" id="cpau:EHF44_25810"/>
<keyword evidence="7" id="KW-0406">Ion transport</keyword>
<comment type="subcellular location">
    <subcellularLocation>
        <location evidence="1">Cell outer membrane</location>
        <topology evidence="1">Multi-pass membrane protein</topology>
    </subcellularLocation>
</comment>
<organism evidence="13 14">
    <name type="scientific">Cupriavidus pauculus</name>
    <dbReference type="NCBI Taxonomy" id="82633"/>
    <lineage>
        <taxon>Bacteria</taxon>
        <taxon>Pseudomonadati</taxon>
        <taxon>Pseudomonadota</taxon>
        <taxon>Betaproteobacteria</taxon>
        <taxon>Burkholderiales</taxon>
        <taxon>Burkholderiaceae</taxon>
        <taxon>Cupriavidus</taxon>
    </lineage>
</organism>
<evidence type="ECO:0000256" key="6">
    <source>
        <dbReference type="ARBA" id="ARBA00022729"/>
    </source>
</evidence>
<keyword evidence="9" id="KW-0472">Membrane</keyword>
<dbReference type="InterPro" id="IPR023614">
    <property type="entry name" value="Porin_dom_sf"/>
</dbReference>
<name>A0A3G8H960_9BURK</name>
<dbReference type="PANTHER" id="PTHR34501">
    <property type="entry name" value="PROTEIN YDDL-RELATED"/>
    <property type="match status" value="1"/>
</dbReference>
<dbReference type="InterPro" id="IPR033900">
    <property type="entry name" value="Gram_neg_porin_domain"/>
</dbReference>
<evidence type="ECO:0000256" key="8">
    <source>
        <dbReference type="ARBA" id="ARBA00023114"/>
    </source>
</evidence>
<keyword evidence="8" id="KW-0626">Porin</keyword>
<evidence type="ECO:0000256" key="11">
    <source>
        <dbReference type="SAM" id="SignalP"/>
    </source>
</evidence>
<feature type="signal peptide" evidence="11">
    <location>
        <begin position="1"/>
        <end position="22"/>
    </location>
</feature>
<reference evidence="14" key="1">
    <citation type="submission" date="2018-11" db="EMBL/GenBank/DDBJ databases">
        <title>FDA dAtabase for Regulatory Grade micrObial Sequences (FDA-ARGOS): Supporting development and validation of Infectious Disease Dx tests.</title>
        <authorList>
            <person name="Goldberg B."/>
            <person name="Campos J."/>
            <person name="Tallon L."/>
            <person name="Sadzewicz L."/>
            <person name="Zhao X."/>
            <person name="Vavikolanu K."/>
            <person name="Mehta A."/>
            <person name="Aluvathingal J."/>
            <person name="Nadendla S."/>
            <person name="Geyer C."/>
            <person name="Nandy P."/>
            <person name="Yan Y."/>
            <person name="Sichtig H."/>
        </authorList>
    </citation>
    <scope>NUCLEOTIDE SEQUENCE [LARGE SCALE GENOMIC DNA]</scope>
    <source>
        <strain evidence="14">FDAARGOS_614</strain>
    </source>
</reference>
<dbReference type="GO" id="GO:0015288">
    <property type="term" value="F:porin activity"/>
    <property type="evidence" value="ECO:0007669"/>
    <property type="project" value="UniProtKB-KW"/>
</dbReference>
<keyword evidence="4" id="KW-1134">Transmembrane beta strand</keyword>
<dbReference type="Pfam" id="PF13609">
    <property type="entry name" value="Porin_4"/>
    <property type="match status" value="1"/>
</dbReference>
<evidence type="ECO:0000256" key="10">
    <source>
        <dbReference type="ARBA" id="ARBA00023237"/>
    </source>
</evidence>
<dbReference type="PRINTS" id="PR00184">
    <property type="entry name" value="NEISSPPORIN"/>
</dbReference>
<evidence type="ECO:0000256" key="3">
    <source>
        <dbReference type="ARBA" id="ARBA00022448"/>
    </source>
</evidence>
<evidence type="ECO:0000259" key="12">
    <source>
        <dbReference type="Pfam" id="PF13609"/>
    </source>
</evidence>
<dbReference type="InterPro" id="IPR002299">
    <property type="entry name" value="Porin_Neis"/>
</dbReference>
<dbReference type="GO" id="GO:0009279">
    <property type="term" value="C:cell outer membrane"/>
    <property type="evidence" value="ECO:0007669"/>
    <property type="project" value="UniProtKB-SubCell"/>
</dbReference>
<dbReference type="GO" id="GO:0006811">
    <property type="term" value="P:monoatomic ion transport"/>
    <property type="evidence" value="ECO:0007669"/>
    <property type="project" value="UniProtKB-KW"/>
</dbReference>
<keyword evidence="3" id="KW-0813">Transport</keyword>
<accession>A0A3G8H960</accession>
<evidence type="ECO:0000256" key="5">
    <source>
        <dbReference type="ARBA" id="ARBA00022692"/>
    </source>
</evidence>
<keyword evidence="5" id="KW-0812">Transmembrane</keyword>
<dbReference type="PANTHER" id="PTHR34501:SF9">
    <property type="entry name" value="MAJOR OUTER MEMBRANE PROTEIN P.IA"/>
    <property type="match status" value="1"/>
</dbReference>
<comment type="subunit">
    <text evidence="2">Homotrimer.</text>
</comment>
<evidence type="ECO:0000256" key="2">
    <source>
        <dbReference type="ARBA" id="ARBA00011233"/>
    </source>
</evidence>
<dbReference type="Gene3D" id="2.40.160.10">
    <property type="entry name" value="Porin"/>
    <property type="match status" value="1"/>
</dbReference>
<dbReference type="GO" id="GO:0046930">
    <property type="term" value="C:pore complex"/>
    <property type="evidence" value="ECO:0007669"/>
    <property type="project" value="UniProtKB-KW"/>
</dbReference>
<evidence type="ECO:0000313" key="14">
    <source>
        <dbReference type="Proteomes" id="UP000270411"/>
    </source>
</evidence>
<evidence type="ECO:0000256" key="7">
    <source>
        <dbReference type="ARBA" id="ARBA00023065"/>
    </source>
</evidence>
<dbReference type="RefSeq" id="WP_124686516.1">
    <property type="nucleotide sequence ID" value="NZ_CP033970.1"/>
</dbReference>
<dbReference type="AlphaFoldDB" id="A0A3G8H960"/>
<dbReference type="EMBL" id="CP033970">
    <property type="protein sequence ID" value="AZG16785.1"/>
    <property type="molecule type" value="Genomic_DNA"/>
</dbReference>
<dbReference type="Proteomes" id="UP000270411">
    <property type="component" value="Chromosome 2"/>
</dbReference>
<dbReference type="SUPFAM" id="SSF56935">
    <property type="entry name" value="Porins"/>
    <property type="match status" value="1"/>
</dbReference>
<evidence type="ECO:0000256" key="1">
    <source>
        <dbReference type="ARBA" id="ARBA00004571"/>
    </source>
</evidence>
<dbReference type="CDD" id="cd00342">
    <property type="entry name" value="gram_neg_porins"/>
    <property type="match status" value="1"/>
</dbReference>
<gene>
    <name evidence="13" type="ORF">EHF44_25810</name>
</gene>
<dbReference type="InterPro" id="IPR050298">
    <property type="entry name" value="Gram-neg_bact_OMP"/>
</dbReference>
<feature type="chain" id="PRO_5018002366" evidence="11">
    <location>
        <begin position="23"/>
        <end position="350"/>
    </location>
</feature>
<keyword evidence="10" id="KW-0998">Cell outer membrane</keyword>